<gene>
    <name evidence="1" type="ORF">MRB53_025567</name>
</gene>
<dbReference type="Proteomes" id="UP001234297">
    <property type="component" value="Chromosome 8"/>
</dbReference>
<accession>A0ACC2LFL3</accession>
<reference evidence="1 2" key="1">
    <citation type="journal article" date="2022" name="Hortic Res">
        <title>A haplotype resolved chromosomal level avocado genome allows analysis of novel avocado genes.</title>
        <authorList>
            <person name="Nath O."/>
            <person name="Fletcher S.J."/>
            <person name="Hayward A."/>
            <person name="Shaw L.M."/>
            <person name="Masouleh A.K."/>
            <person name="Furtado A."/>
            <person name="Henry R.J."/>
            <person name="Mitter N."/>
        </authorList>
    </citation>
    <scope>NUCLEOTIDE SEQUENCE [LARGE SCALE GENOMIC DNA]</scope>
    <source>
        <strain evidence="2">cv. Hass</strain>
    </source>
</reference>
<dbReference type="EMBL" id="CM056816">
    <property type="protein sequence ID" value="KAJ8632231.1"/>
    <property type="molecule type" value="Genomic_DNA"/>
</dbReference>
<name>A0ACC2LFL3_PERAE</name>
<evidence type="ECO:0000313" key="1">
    <source>
        <dbReference type="EMBL" id="KAJ8632231.1"/>
    </source>
</evidence>
<sequence>MVNRTVVAPRKKKEGTLKSYYRFDLLLHFLSNKWHSSTQPTGALSWSRPLHIKNPSFQIPKQKSKNPDTRRARFIPFHNFRSETRQCKTLPRSHKPSSTNPSVHGYRLLFMALLACPPRIHLLPSSSFSFRSSSNRRRFSLPEARSAAPNGLSVSASDRREANDVALVWFKHDLRIDDHPGLVAASRYRTVVPVYVFDHRILSRFPDEMLELVLFALEYLRKSLRDRGSDLLIEFGNAEHVILKLVKEVKATHIFAEEEVEYDLCTIINIVQESLSCVPFPCGSPQLVFWKTAFYDIKDLKELPESYRDFQKLKFPLTTPLASPALPGLDITCDRGTLPAFDDVKRYMDGNPSKLEESWTSIKAMSPKTILWKDSIYQVKMPSVQVEGSEESNSGNSHQASKNMQRKRLEKSVFISRSGNLVGGGTDVVLNALAAYLRYLEGTARDDWQEVHEKLRNAESRKGASFGALFGCALYLGIISRRRVHYEAIKYERERNAGFLSPFGYSAATVAAAVDGVNSMEWYWLLALKCLTKNDGRYSPRIWRWKGYLIQYTVVGQQGPAVLLVHGFGAFLEHYRDNISGIADDGNQVWAITLLGFGKSEKPNIIYSELVWAELLRDFIVDVVGEPVHLIGNSIGGYFVALVAGLWPAVVKSVVLINTAGSVIPGYSSVQLAEGSQISGIAWLGAQILLLYLRSRARSILKNCYPTNADRVDDWLINEILRASYDPGVLVVLECVFGFNLSIPLNYLLDTFGGKVLVIQGMKDPLTKSNLKLSLLKEHCSSIIMIRELDAGHCPHDEWPEKVNSIIREWTRTIESSLQAVETI</sequence>
<comment type="caution">
    <text evidence="1">The sequence shown here is derived from an EMBL/GenBank/DDBJ whole genome shotgun (WGS) entry which is preliminary data.</text>
</comment>
<protein>
    <submittedName>
        <fullName evidence="1">Uncharacterized protein</fullName>
    </submittedName>
</protein>
<evidence type="ECO:0000313" key="2">
    <source>
        <dbReference type="Proteomes" id="UP001234297"/>
    </source>
</evidence>
<organism evidence="1 2">
    <name type="scientific">Persea americana</name>
    <name type="common">Avocado</name>
    <dbReference type="NCBI Taxonomy" id="3435"/>
    <lineage>
        <taxon>Eukaryota</taxon>
        <taxon>Viridiplantae</taxon>
        <taxon>Streptophyta</taxon>
        <taxon>Embryophyta</taxon>
        <taxon>Tracheophyta</taxon>
        <taxon>Spermatophyta</taxon>
        <taxon>Magnoliopsida</taxon>
        <taxon>Magnoliidae</taxon>
        <taxon>Laurales</taxon>
        <taxon>Lauraceae</taxon>
        <taxon>Persea</taxon>
    </lineage>
</organism>
<proteinExistence type="predicted"/>
<keyword evidence="2" id="KW-1185">Reference proteome</keyword>